<comment type="caution">
    <text evidence="7">Lacks conserved residue(s) required for the propagation of feature annotation.</text>
</comment>
<dbReference type="GO" id="GO:0006633">
    <property type="term" value="P:fatty acid biosynthetic process"/>
    <property type="evidence" value="ECO:0007669"/>
    <property type="project" value="TreeGrafter"/>
</dbReference>
<dbReference type="InterPro" id="IPR049900">
    <property type="entry name" value="PKS_mFAS_DH"/>
</dbReference>
<dbReference type="SMART" id="SM00826">
    <property type="entry name" value="PKS_DH"/>
    <property type="match status" value="1"/>
</dbReference>
<dbReference type="Gene3D" id="3.10.129.110">
    <property type="entry name" value="Polyketide synthase dehydratase"/>
    <property type="match status" value="1"/>
</dbReference>
<evidence type="ECO:0000256" key="1">
    <source>
        <dbReference type="ARBA" id="ARBA00004792"/>
    </source>
</evidence>
<dbReference type="InterPro" id="IPR042104">
    <property type="entry name" value="PKS_dehydratase_sf"/>
</dbReference>
<dbReference type="InterPro" id="IPR050091">
    <property type="entry name" value="PKS_NRPS_Biosynth_Enz"/>
</dbReference>
<dbReference type="InterPro" id="IPR016035">
    <property type="entry name" value="Acyl_Trfase/lysoPLipase"/>
</dbReference>
<dbReference type="Pfam" id="PF00698">
    <property type="entry name" value="Acyl_transf_1"/>
    <property type="match status" value="1"/>
</dbReference>
<dbReference type="SUPFAM" id="SSF52151">
    <property type="entry name" value="FabD/lysophospholipase-like"/>
    <property type="match status" value="1"/>
</dbReference>
<dbReference type="InterPro" id="IPR049552">
    <property type="entry name" value="PKS_DH_N"/>
</dbReference>
<evidence type="ECO:0000256" key="7">
    <source>
        <dbReference type="PROSITE-ProRule" id="PRU01363"/>
    </source>
</evidence>
<keyword evidence="5" id="KW-0511">Multifunctional enzyme</keyword>
<dbReference type="SMART" id="SM00827">
    <property type="entry name" value="PKS_AT"/>
    <property type="match status" value="1"/>
</dbReference>
<dbReference type="Gene3D" id="3.40.366.10">
    <property type="entry name" value="Malonyl-Coenzyme A Acyl Carrier Protein, domain 2"/>
    <property type="match status" value="1"/>
</dbReference>
<dbReference type="SUPFAM" id="SSF55048">
    <property type="entry name" value="Probable ACP-binding domain of malonyl-CoA ACP transacylase"/>
    <property type="match status" value="1"/>
</dbReference>
<organism evidence="10 11">
    <name type="scientific">Streptomyces himastatinicus ATCC 53653</name>
    <dbReference type="NCBI Taxonomy" id="457427"/>
    <lineage>
        <taxon>Bacteria</taxon>
        <taxon>Bacillati</taxon>
        <taxon>Actinomycetota</taxon>
        <taxon>Actinomycetes</taxon>
        <taxon>Kitasatosporales</taxon>
        <taxon>Streptomycetaceae</taxon>
        <taxon>Streptomyces</taxon>
        <taxon>Streptomyces violaceusniger group</taxon>
    </lineage>
</organism>
<dbReference type="PANTHER" id="PTHR43775:SF51">
    <property type="entry name" value="INACTIVE PHENOLPHTHIOCEROL SYNTHESIS POLYKETIDE SYNTHASE TYPE I PKS1-RELATED"/>
    <property type="match status" value="1"/>
</dbReference>
<dbReference type="EMBL" id="GG657754">
    <property type="protein sequence ID" value="EFL27853.1"/>
    <property type="molecule type" value="Genomic_DNA"/>
</dbReference>
<dbReference type="PANTHER" id="PTHR43775">
    <property type="entry name" value="FATTY ACID SYNTHASE"/>
    <property type="match status" value="1"/>
</dbReference>
<evidence type="ECO:0000256" key="8">
    <source>
        <dbReference type="SAM" id="MobiDB-lite"/>
    </source>
</evidence>
<dbReference type="HOGENOM" id="CLU_534790_0_0_11"/>
<comment type="pathway">
    <text evidence="1">Antibiotic biosynthesis.</text>
</comment>
<gene>
    <name evidence="10" type="ORF">SSOG_07567</name>
</gene>
<evidence type="ECO:0000256" key="2">
    <source>
        <dbReference type="ARBA" id="ARBA00022450"/>
    </source>
</evidence>
<feature type="non-terminal residue" evidence="10">
    <location>
        <position position="510"/>
    </location>
</feature>
<feature type="domain" description="PKS/mFAS DH" evidence="9">
    <location>
        <begin position="374"/>
        <end position="510"/>
    </location>
</feature>
<keyword evidence="2" id="KW-0596">Phosphopantetheine</keyword>
<evidence type="ECO:0000313" key="11">
    <source>
        <dbReference type="Proteomes" id="UP000003963"/>
    </source>
</evidence>
<evidence type="ECO:0000259" key="9">
    <source>
        <dbReference type="PROSITE" id="PS52019"/>
    </source>
</evidence>
<dbReference type="InterPro" id="IPR016036">
    <property type="entry name" value="Malonyl_transacylase_ACP-bd"/>
</dbReference>
<dbReference type="InterPro" id="IPR020807">
    <property type="entry name" value="PKS_DH"/>
</dbReference>
<dbReference type="InterPro" id="IPR001227">
    <property type="entry name" value="Ac_transferase_dom_sf"/>
</dbReference>
<evidence type="ECO:0000256" key="5">
    <source>
        <dbReference type="ARBA" id="ARBA00023268"/>
    </source>
</evidence>
<evidence type="ECO:0000256" key="3">
    <source>
        <dbReference type="ARBA" id="ARBA00022553"/>
    </source>
</evidence>
<dbReference type="InterPro" id="IPR014043">
    <property type="entry name" value="Acyl_transferase_dom"/>
</dbReference>
<dbReference type="PROSITE" id="PS52019">
    <property type="entry name" value="PKS_MFAS_DH"/>
    <property type="match status" value="1"/>
</dbReference>
<dbReference type="STRING" id="457427.SSOG_07567"/>
<dbReference type="AlphaFoldDB" id="D9WMI7"/>
<accession>D9WMI7</accession>
<keyword evidence="3" id="KW-0597">Phosphoprotein</keyword>
<dbReference type="GO" id="GO:0004312">
    <property type="term" value="F:fatty acid synthase activity"/>
    <property type="evidence" value="ECO:0007669"/>
    <property type="project" value="TreeGrafter"/>
</dbReference>
<feature type="region of interest" description="Disordered" evidence="8">
    <location>
        <begin position="473"/>
        <end position="510"/>
    </location>
</feature>
<feature type="region of interest" description="N-terminal hotdog fold" evidence="7">
    <location>
        <begin position="374"/>
        <end position="497"/>
    </location>
</feature>
<evidence type="ECO:0000313" key="10">
    <source>
        <dbReference type="EMBL" id="EFL27853.1"/>
    </source>
</evidence>
<sequence>FSGQGSQRPGTGRELYERYPVFAEAFDAVCAAVDEQLDGYAEHPLRDVAFAPEGSPLAPLLQQSMYTQTGLFALEVALLELLKAWGVRPDHVMGHSLGEVTAVYAADALSLADACTLVAARGRLMQALPEGGAMVAIAVAEQEAEAYIAEASLQDAVGIAAVNGPRAVVVSGDEAAVVDVAEHFRAAGHRVRRLSVSHAFHSHRMDAMLDEFADVVAGLTFRAPRIPVVSNVTGGPIDTERLCTPQHWVEHVRRGVRFADGVRSLADQGVTAYLEVGPEAVVTPMVHATLDAVLGDDGYVAVAALKSGQGEALALTRALARTFVAGTPVAWELLLPGGRRTELPGYPFAGHRYWQDASESTVGIRAAGLNATRHPLLGAAVHLADGQAVLTGRVLPGAHPWLADHAVGGTVLLPGTAFLDLALHAGHEVGCPLVEELTLRTPLVLSAGTAVNLQVALGAPDETGRRSVTVYSSPAAVSGTEPLGPARDRHAVRGTPARRRSVDLGRLPTP</sequence>
<protein>
    <submittedName>
        <fullName evidence="10">Modular polyketide synthase</fullName>
    </submittedName>
</protein>
<feature type="non-terminal residue" evidence="10">
    <location>
        <position position="1"/>
    </location>
</feature>
<reference evidence="10 11" key="1">
    <citation type="submission" date="2009-02" db="EMBL/GenBank/DDBJ databases">
        <title>Annotation of Streptomyces hygroscopicus strain ATCC 53653.</title>
        <authorList>
            <consortium name="The Broad Institute Genome Sequencing Platform"/>
            <consortium name="Broad Institute Microbial Sequencing Center"/>
            <person name="Fischbach M."/>
            <person name="Godfrey P."/>
            <person name="Ward D."/>
            <person name="Young S."/>
            <person name="Zeng Q."/>
            <person name="Koehrsen M."/>
            <person name="Alvarado L."/>
            <person name="Berlin A.M."/>
            <person name="Bochicchio J."/>
            <person name="Borenstein D."/>
            <person name="Chapman S.B."/>
            <person name="Chen Z."/>
            <person name="Engels R."/>
            <person name="Freedman E."/>
            <person name="Gellesch M."/>
            <person name="Goldberg J."/>
            <person name="Griggs A."/>
            <person name="Gujja S."/>
            <person name="Heilman E.R."/>
            <person name="Heiman D.I."/>
            <person name="Hepburn T.A."/>
            <person name="Howarth C."/>
            <person name="Jen D."/>
            <person name="Larson L."/>
            <person name="Lewis B."/>
            <person name="Mehta T."/>
            <person name="Park D."/>
            <person name="Pearson M."/>
            <person name="Richards J."/>
            <person name="Roberts A."/>
            <person name="Saif S."/>
            <person name="Shea T.D."/>
            <person name="Shenoy N."/>
            <person name="Sisk P."/>
            <person name="Stolte C."/>
            <person name="Sykes S.N."/>
            <person name="Thomson T."/>
            <person name="Walk T."/>
            <person name="White J."/>
            <person name="Yandava C."/>
            <person name="Straight P."/>
            <person name="Clardy J."/>
            <person name="Hung D."/>
            <person name="Kolter R."/>
            <person name="Mekalanos J."/>
            <person name="Walker S."/>
            <person name="Walsh C.T."/>
            <person name="Wieland-Brown L.C."/>
            <person name="Haas B."/>
            <person name="Nusbaum C."/>
            <person name="Birren B."/>
        </authorList>
    </citation>
    <scope>NUCLEOTIDE SEQUENCE [LARGE SCALE GENOMIC DNA]</scope>
    <source>
        <strain evidence="10 11">ATCC 53653</strain>
    </source>
</reference>
<name>D9WMI7_9ACTN</name>
<evidence type="ECO:0000256" key="4">
    <source>
        <dbReference type="ARBA" id="ARBA00022679"/>
    </source>
</evidence>
<keyword evidence="4" id="KW-0808">Transferase</keyword>
<dbReference type="Proteomes" id="UP000003963">
    <property type="component" value="Unassembled WGS sequence"/>
</dbReference>
<proteinExistence type="predicted"/>
<evidence type="ECO:0000256" key="6">
    <source>
        <dbReference type="ARBA" id="ARBA00023315"/>
    </source>
</evidence>
<keyword evidence="6" id="KW-0012">Acyltransferase</keyword>
<dbReference type="Pfam" id="PF21089">
    <property type="entry name" value="PKS_DH_N"/>
    <property type="match status" value="1"/>
</dbReference>
<keyword evidence="11" id="KW-1185">Reference proteome</keyword>
<dbReference type="FunFam" id="3.40.366.10:FF:000002">
    <property type="entry name" value="Probable polyketide synthase 2"/>
    <property type="match status" value="1"/>
</dbReference>